<dbReference type="Pfam" id="PF00486">
    <property type="entry name" value="Trans_reg_C"/>
    <property type="match status" value="1"/>
</dbReference>
<dbReference type="GO" id="GO:0006355">
    <property type="term" value="P:regulation of DNA-templated transcription"/>
    <property type="evidence" value="ECO:0007669"/>
    <property type="project" value="InterPro"/>
</dbReference>
<name>A0A0F8YL07_9ZZZZ</name>
<accession>A0A0F8YL07</accession>
<dbReference type="Gene3D" id="1.10.10.10">
    <property type="entry name" value="Winged helix-like DNA-binding domain superfamily/Winged helix DNA-binding domain"/>
    <property type="match status" value="1"/>
</dbReference>
<proteinExistence type="predicted"/>
<dbReference type="SUPFAM" id="SSF46894">
    <property type="entry name" value="C-terminal effector domain of the bipartite response regulators"/>
    <property type="match status" value="1"/>
</dbReference>
<dbReference type="PROSITE" id="PS51755">
    <property type="entry name" value="OMPR_PHOB"/>
    <property type="match status" value="1"/>
</dbReference>
<dbReference type="GO" id="GO:0000160">
    <property type="term" value="P:phosphorelay signal transduction system"/>
    <property type="evidence" value="ECO:0007669"/>
    <property type="project" value="InterPro"/>
</dbReference>
<gene>
    <name evidence="3" type="ORF">LCGC14_2806850</name>
</gene>
<dbReference type="InterPro" id="IPR016032">
    <property type="entry name" value="Sig_transdc_resp-reg_C-effctor"/>
</dbReference>
<dbReference type="InterPro" id="IPR001867">
    <property type="entry name" value="OmpR/PhoB-type_DNA-bd"/>
</dbReference>
<evidence type="ECO:0000313" key="3">
    <source>
        <dbReference type="EMBL" id="KKK82093.1"/>
    </source>
</evidence>
<keyword evidence="1" id="KW-0238">DNA-binding</keyword>
<feature type="domain" description="OmpR/PhoB-type" evidence="2">
    <location>
        <begin position="5"/>
        <end position="105"/>
    </location>
</feature>
<organism evidence="3">
    <name type="scientific">marine sediment metagenome</name>
    <dbReference type="NCBI Taxonomy" id="412755"/>
    <lineage>
        <taxon>unclassified sequences</taxon>
        <taxon>metagenomes</taxon>
        <taxon>ecological metagenomes</taxon>
    </lineage>
</organism>
<dbReference type="InterPro" id="IPR036388">
    <property type="entry name" value="WH-like_DNA-bd_sf"/>
</dbReference>
<comment type="caution">
    <text evidence="3">The sequence shown here is derived from an EMBL/GenBank/DDBJ whole genome shotgun (WGS) entry which is preliminary data.</text>
</comment>
<dbReference type="EMBL" id="LAZR01052826">
    <property type="protein sequence ID" value="KKK82093.1"/>
    <property type="molecule type" value="Genomic_DNA"/>
</dbReference>
<evidence type="ECO:0000256" key="1">
    <source>
        <dbReference type="ARBA" id="ARBA00023125"/>
    </source>
</evidence>
<evidence type="ECO:0000259" key="2">
    <source>
        <dbReference type="PROSITE" id="PS51755"/>
    </source>
</evidence>
<protein>
    <recommendedName>
        <fullName evidence="2">OmpR/PhoB-type domain-containing protein</fullName>
    </recommendedName>
</protein>
<reference evidence="3" key="1">
    <citation type="journal article" date="2015" name="Nature">
        <title>Complex archaea that bridge the gap between prokaryotes and eukaryotes.</title>
        <authorList>
            <person name="Spang A."/>
            <person name="Saw J.H."/>
            <person name="Jorgensen S.L."/>
            <person name="Zaremba-Niedzwiedzka K."/>
            <person name="Martijn J."/>
            <person name="Lind A.E."/>
            <person name="van Eijk R."/>
            <person name="Schleper C."/>
            <person name="Guy L."/>
            <person name="Ettema T.J."/>
        </authorList>
    </citation>
    <scope>NUCLEOTIDE SEQUENCE</scope>
</reference>
<sequence>MLCPSCRHEIAPDAKVIFDDEAGIITGSGRAAYLTPKQMEFMILLRTKFPETLLKGNAMDAIYMGSADEPETKILDTFVCKIRQRIAGIGIVIGTVRGQGFRLRYSEHVA</sequence>
<dbReference type="AlphaFoldDB" id="A0A0F8YL07"/>
<dbReference type="GO" id="GO:0003677">
    <property type="term" value="F:DNA binding"/>
    <property type="evidence" value="ECO:0007669"/>
    <property type="project" value="UniProtKB-KW"/>
</dbReference>